<dbReference type="GeneID" id="37026476"/>
<sequence length="709" mass="78577">MPSSLLPTVPNFTTYLSITQWVDSLMKQYRSRLACPKCRQRGVLYKNWGKSQPSRKTLTAKRHRRYDHQHCLDMRNFSMSCADFVKYVLEPYIRATSSTATTTLQRDTAATLLKGCELAIEALAEHGNEVNKKFHARIGQAQRNHVQAMAALQAGLLVPDVDLEQIALQETADDAAGGDIELFIDGQDTDLPSPDTVVDDNNAMQLLASLEPPTESTIFSITIPAFEPPPPPQRARPHSQPRGKKATPASLRPQKRKAYVEDDEPEPRRRRKRATSSKKSVKSCSSSSKRIAYKPQSQTQRRYLRNMHGRPGLPKPIRGKVIIRASRGPPPPVEPLPVLSTDEQLKQLRAALMRSPLRQEEHESLTISYLNVNSLNAEKWHVIFSAFRTAATSAITAQVSSLSHIMILAETWRPRSLMMNSLLTTDHAGWILASAVPTPYKEDADPGAIPRCNGGMMLLCPPQVASRVVVLSITPYSLTFSLARNSTSTSASTSVTPPPIVIHAVYLPPSMGKSIDSAHLLDAFVNPPDHLRADVLLGDTNVYYEPQAPILTGERDPDRVEEEEAIVVKGYPKARLAVIEESTRRLGLVRLEGEGEEEYMRWRRKNRKGLRLRRTAAGEEPYVGKRPTGVGALAAEEEESDSHEDVESASAAIPALSRIDHTYVRPPAAKDQDCSSAKSALFSASSVSFWRPGIKTDHPLMRVDLACRP</sequence>
<accession>A0A316V254</accession>
<keyword evidence="3" id="KW-1185">Reference proteome</keyword>
<proteinExistence type="predicted"/>
<name>A0A316V254_9BASI</name>
<dbReference type="Proteomes" id="UP000245884">
    <property type="component" value="Unassembled WGS sequence"/>
</dbReference>
<dbReference type="EMBL" id="KZ819662">
    <property type="protein sequence ID" value="PWN30263.1"/>
    <property type="molecule type" value="Genomic_DNA"/>
</dbReference>
<organism evidence="2 3">
    <name type="scientific">Jaminaea rosea</name>
    <dbReference type="NCBI Taxonomy" id="1569628"/>
    <lineage>
        <taxon>Eukaryota</taxon>
        <taxon>Fungi</taxon>
        <taxon>Dikarya</taxon>
        <taxon>Basidiomycota</taxon>
        <taxon>Ustilaginomycotina</taxon>
        <taxon>Exobasidiomycetes</taxon>
        <taxon>Microstromatales</taxon>
        <taxon>Microstromatales incertae sedis</taxon>
        <taxon>Jaminaea</taxon>
    </lineage>
</organism>
<evidence type="ECO:0000313" key="2">
    <source>
        <dbReference type="EMBL" id="PWN30263.1"/>
    </source>
</evidence>
<feature type="compositionally biased region" description="Basic residues" evidence="1">
    <location>
        <begin position="235"/>
        <end position="245"/>
    </location>
</feature>
<dbReference type="RefSeq" id="XP_025364875.1">
    <property type="nucleotide sequence ID" value="XM_025504653.1"/>
</dbReference>
<evidence type="ECO:0000256" key="1">
    <source>
        <dbReference type="SAM" id="MobiDB-lite"/>
    </source>
</evidence>
<gene>
    <name evidence="2" type="ORF">BDZ90DRAFT_225158</name>
</gene>
<feature type="compositionally biased region" description="Basic residues" evidence="1">
    <location>
        <begin position="268"/>
        <end position="281"/>
    </location>
</feature>
<reference evidence="2 3" key="1">
    <citation type="journal article" date="2018" name="Mol. Biol. Evol.">
        <title>Broad Genomic Sampling Reveals a Smut Pathogenic Ancestry of the Fungal Clade Ustilaginomycotina.</title>
        <authorList>
            <person name="Kijpornyongpan T."/>
            <person name="Mondo S.J."/>
            <person name="Barry K."/>
            <person name="Sandor L."/>
            <person name="Lee J."/>
            <person name="Lipzen A."/>
            <person name="Pangilinan J."/>
            <person name="LaButti K."/>
            <person name="Hainaut M."/>
            <person name="Henrissat B."/>
            <person name="Grigoriev I.V."/>
            <person name="Spatafora J.W."/>
            <person name="Aime M.C."/>
        </authorList>
    </citation>
    <scope>NUCLEOTIDE SEQUENCE [LARGE SCALE GENOMIC DNA]</scope>
    <source>
        <strain evidence="2 3">MCA 5214</strain>
    </source>
</reference>
<feature type="region of interest" description="Disordered" evidence="1">
    <location>
        <begin position="222"/>
        <end position="316"/>
    </location>
</feature>
<evidence type="ECO:0008006" key="4">
    <source>
        <dbReference type="Google" id="ProtNLM"/>
    </source>
</evidence>
<dbReference type="AlphaFoldDB" id="A0A316V254"/>
<evidence type="ECO:0000313" key="3">
    <source>
        <dbReference type="Proteomes" id="UP000245884"/>
    </source>
</evidence>
<protein>
    <recommendedName>
        <fullName evidence="4">Endonuclease/exonuclease/phosphatase domain-containing protein</fullName>
    </recommendedName>
</protein>